<dbReference type="GO" id="GO:0000214">
    <property type="term" value="C:tRNA-intron endonuclease complex"/>
    <property type="evidence" value="ECO:0007669"/>
    <property type="project" value="TreeGrafter"/>
</dbReference>
<sequence length="724" mass="80666">MAGRWTPVSDDSDTETGEDSSVENLIEIQAPQYMLDDLVVNPPRVEEVIVVSSDDEETSSDSSLPTSYTSSSSPLTSDPSSSPFFDFNDQSFTPRFLFRDPEFLQANHPVIPSMEGIRPHIPEYNTDDTSQETLGSPDVGLIQEAIQRKLPLVEDLTPVLVSLDSNRKILANFPGASEVCSKSPGAKGNNDGSLQKQESSGSKKMSKYDPESPTVSALKRYQISTISEAIWRPGTRRAEVTQRRGKQMETIGSAGNPTFLEFYEALFLMTRVKLRLLLPDLTPMSVFEACNILARDPEDYEVYLIYEYLMNCGAIVAPFRPPKRTLAADGSQSAKPKSSTQIPPAHSAPPPPKTSAFSAYKKDDSDSDLEVLSCSMPEVALTYEQNVPYEGPEITFPALGVSMKNAALPAIPRELLPECKTVSSEYAQNGRLNERIPLFVNNISLYPQWFTPEGMEDKEPVPEDKAPVKRGRKRKAAPRISQKKKKLKVSPQNDGATHPGCMPQANDEIRERYNRRWFPRWFDGIELGVHSTSIVDTLHKFTADGIPKIQTAESWSEYKNVFAKLVKESQNNEEDHGLYKGTTTPLMTGTKKNQTQLIFEELQLTQEISESFDLRKRIEEMNEHGRNIADHSVNSCIGDGEAVSRSANSPKIIFDVYIDSAYSKTKPCTPDYRVVKLKAESVLNISDLIKLSLEAGDATLLIAHVADCKVRVRQAMTFSIPRYN</sequence>
<dbReference type="RefSeq" id="XP_003741038.1">
    <property type="nucleotide sequence ID" value="XM_003740990.1"/>
</dbReference>
<feature type="region of interest" description="Disordered" evidence="3">
    <location>
        <begin position="452"/>
        <end position="504"/>
    </location>
</feature>
<dbReference type="InterPro" id="IPR024337">
    <property type="entry name" value="tRNA_splic_suSen54"/>
</dbReference>
<feature type="domain" description="tRNA-splicing endonuclease subunit Sen54 N-terminal" evidence="4">
    <location>
        <begin position="222"/>
        <end position="272"/>
    </location>
</feature>
<feature type="compositionally biased region" description="Basic residues" evidence="3">
    <location>
        <begin position="468"/>
        <end position="488"/>
    </location>
</feature>
<name>A0AAJ6QR32_9ACAR</name>
<gene>
    <name evidence="6" type="primary">LOC100899640</name>
</gene>
<feature type="region of interest" description="Disordered" evidence="3">
    <location>
        <begin position="1"/>
        <end position="25"/>
    </location>
</feature>
<protein>
    <submittedName>
        <fullName evidence="6">Uncharacterized protein LOC100899640</fullName>
    </submittedName>
</protein>
<reference evidence="6" key="1">
    <citation type="submission" date="2025-08" db="UniProtKB">
        <authorList>
            <consortium name="RefSeq"/>
        </authorList>
    </citation>
    <scope>IDENTIFICATION</scope>
</reference>
<feature type="region of interest" description="Disordered" evidence="3">
    <location>
        <begin position="178"/>
        <end position="213"/>
    </location>
</feature>
<feature type="compositionally biased region" description="Low complexity" evidence="3">
    <location>
        <begin position="60"/>
        <end position="82"/>
    </location>
</feature>
<evidence type="ECO:0000256" key="1">
    <source>
        <dbReference type="ARBA" id="ARBA00005736"/>
    </source>
</evidence>
<evidence type="ECO:0000256" key="2">
    <source>
        <dbReference type="ARBA" id="ARBA00022694"/>
    </source>
</evidence>
<evidence type="ECO:0000313" key="5">
    <source>
        <dbReference type="Proteomes" id="UP000694867"/>
    </source>
</evidence>
<dbReference type="GeneID" id="100899640"/>
<organism evidence="5 6">
    <name type="scientific">Galendromus occidentalis</name>
    <name type="common">western predatory mite</name>
    <dbReference type="NCBI Taxonomy" id="34638"/>
    <lineage>
        <taxon>Eukaryota</taxon>
        <taxon>Metazoa</taxon>
        <taxon>Ecdysozoa</taxon>
        <taxon>Arthropoda</taxon>
        <taxon>Chelicerata</taxon>
        <taxon>Arachnida</taxon>
        <taxon>Acari</taxon>
        <taxon>Parasitiformes</taxon>
        <taxon>Mesostigmata</taxon>
        <taxon>Gamasina</taxon>
        <taxon>Phytoseioidea</taxon>
        <taxon>Phytoseiidae</taxon>
        <taxon>Typhlodrominae</taxon>
        <taxon>Galendromus</taxon>
    </lineage>
</organism>
<feature type="compositionally biased region" description="Basic and acidic residues" evidence="3">
    <location>
        <begin position="455"/>
        <end position="467"/>
    </location>
</feature>
<dbReference type="AlphaFoldDB" id="A0AAJ6QR32"/>
<evidence type="ECO:0000259" key="4">
    <source>
        <dbReference type="Pfam" id="PF12928"/>
    </source>
</evidence>
<feature type="region of interest" description="Disordered" evidence="3">
    <location>
        <begin position="49"/>
        <end position="82"/>
    </location>
</feature>
<dbReference type="PANTHER" id="PTHR21027:SF1">
    <property type="entry name" value="TRNA-SPLICING ENDONUCLEASE SUBUNIT SEN54"/>
    <property type="match status" value="1"/>
</dbReference>
<keyword evidence="5" id="KW-1185">Reference proteome</keyword>
<feature type="region of interest" description="Disordered" evidence="3">
    <location>
        <begin position="326"/>
        <end position="360"/>
    </location>
</feature>
<dbReference type="Pfam" id="PF12928">
    <property type="entry name" value="tRNA_int_end_N2"/>
    <property type="match status" value="1"/>
</dbReference>
<comment type="similarity">
    <text evidence="1">Belongs to the SEN54 family.</text>
</comment>
<feature type="compositionally biased region" description="Polar residues" evidence="3">
    <location>
        <begin position="330"/>
        <end position="342"/>
    </location>
</feature>
<keyword evidence="2" id="KW-0819">tRNA processing</keyword>
<feature type="compositionally biased region" description="Acidic residues" evidence="3">
    <location>
        <begin position="10"/>
        <end position="21"/>
    </location>
</feature>
<dbReference type="GO" id="GO:0000379">
    <property type="term" value="P:tRNA-type intron splice site recognition and cleavage"/>
    <property type="evidence" value="ECO:0007669"/>
    <property type="project" value="TreeGrafter"/>
</dbReference>
<dbReference type="Proteomes" id="UP000694867">
    <property type="component" value="Unplaced"/>
</dbReference>
<feature type="compositionally biased region" description="Polar residues" evidence="3">
    <location>
        <begin position="190"/>
        <end position="203"/>
    </location>
</feature>
<dbReference type="InterPro" id="IPR024336">
    <property type="entry name" value="tRNA_splic_suSen54_N"/>
</dbReference>
<proteinExistence type="inferred from homology"/>
<evidence type="ECO:0000256" key="3">
    <source>
        <dbReference type="SAM" id="MobiDB-lite"/>
    </source>
</evidence>
<dbReference type="PANTHER" id="PTHR21027">
    <property type="entry name" value="TRNA-SPLICING ENDONUCLEASE SUBUNIT SEN54"/>
    <property type="match status" value="1"/>
</dbReference>
<accession>A0AAJ6QR32</accession>
<evidence type="ECO:0000313" key="6">
    <source>
        <dbReference type="RefSeq" id="XP_003741038.1"/>
    </source>
</evidence>
<dbReference type="KEGG" id="goe:100899640"/>